<sequence>MAGGMLHCYDAIVRGLDIWSRILDWIISGGRRLPGMNTPGNCPWVPGSHWNAFYEEIQAWRNLQDRRLWFPETSVSGHDVLGQAEQFAYVNLVYYVSILFLNREYIPFLPLACPSPCGPTDPPLLSAKAPSGWWDERASELFQSAEAISGILDDLRILASPLRNPFSGFCLFSAATTNLGIGFALAAELLSDASKHVLVGSRSIEKGSIAVEDLRSRKLPGGVELLQIDVSDETSIVAAAKIVESTHGRLDALVNNAAIGYGDASDTMFNRLNAVFRTNAAGAYATVEAFEPLLRKSSSPRIINVTSGAGSLSRRLEADTPFYKVREPQYRVSKAAMNMIAVCQMVDYQSEGWKVFLYCPGFCESNLGPQNKASNGAKPASEGAKPIVDMLDGKRDYEAGKYLHYGGEYPW</sequence>
<gene>
    <name evidence="2" type="ORF">N0V91_010146</name>
</gene>
<dbReference type="EMBL" id="JAPEVA010000128">
    <property type="protein sequence ID" value="KAJ4398507.1"/>
    <property type="molecule type" value="Genomic_DNA"/>
</dbReference>
<organism evidence="2 3">
    <name type="scientific">Didymella pomorum</name>
    <dbReference type="NCBI Taxonomy" id="749634"/>
    <lineage>
        <taxon>Eukaryota</taxon>
        <taxon>Fungi</taxon>
        <taxon>Dikarya</taxon>
        <taxon>Ascomycota</taxon>
        <taxon>Pezizomycotina</taxon>
        <taxon>Dothideomycetes</taxon>
        <taxon>Pleosporomycetidae</taxon>
        <taxon>Pleosporales</taxon>
        <taxon>Pleosporineae</taxon>
        <taxon>Didymellaceae</taxon>
        <taxon>Didymella</taxon>
    </lineage>
</organism>
<dbReference type="GO" id="GO:0016491">
    <property type="term" value="F:oxidoreductase activity"/>
    <property type="evidence" value="ECO:0007669"/>
    <property type="project" value="TreeGrafter"/>
</dbReference>
<dbReference type="AlphaFoldDB" id="A0A9W9D2B9"/>
<dbReference type="PANTHER" id="PTHR43544">
    <property type="entry name" value="SHORT-CHAIN DEHYDROGENASE/REDUCTASE"/>
    <property type="match status" value="1"/>
</dbReference>
<dbReference type="InterPro" id="IPR036291">
    <property type="entry name" value="NAD(P)-bd_dom_sf"/>
</dbReference>
<keyword evidence="3" id="KW-1185">Reference proteome</keyword>
<dbReference type="PANTHER" id="PTHR43544:SF32">
    <property type="entry name" value="CHAIN DEHYDROGENASE, PUTATIVE (AFU_ORTHOLOGUE AFUA_5G01530)-RELATED"/>
    <property type="match status" value="1"/>
</dbReference>
<dbReference type="GO" id="GO:0019748">
    <property type="term" value="P:secondary metabolic process"/>
    <property type="evidence" value="ECO:0007669"/>
    <property type="project" value="TreeGrafter"/>
</dbReference>
<dbReference type="SUPFAM" id="SSF51735">
    <property type="entry name" value="NAD(P)-binding Rossmann-fold domains"/>
    <property type="match status" value="1"/>
</dbReference>
<evidence type="ECO:0008006" key="4">
    <source>
        <dbReference type="Google" id="ProtNLM"/>
    </source>
</evidence>
<dbReference type="PRINTS" id="PR00081">
    <property type="entry name" value="GDHRDH"/>
</dbReference>
<name>A0A9W9D2B9_9PLEO</name>
<dbReference type="Gene3D" id="3.40.50.720">
    <property type="entry name" value="NAD(P)-binding Rossmann-like Domain"/>
    <property type="match status" value="1"/>
</dbReference>
<proteinExistence type="inferred from homology"/>
<dbReference type="Pfam" id="PF00106">
    <property type="entry name" value="adh_short"/>
    <property type="match status" value="1"/>
</dbReference>
<accession>A0A9W9D2B9</accession>
<evidence type="ECO:0000313" key="2">
    <source>
        <dbReference type="EMBL" id="KAJ4398507.1"/>
    </source>
</evidence>
<comment type="similarity">
    <text evidence="1">Belongs to the short-chain dehydrogenases/reductases (SDR) family.</text>
</comment>
<evidence type="ECO:0000313" key="3">
    <source>
        <dbReference type="Proteomes" id="UP001140510"/>
    </source>
</evidence>
<dbReference type="InterPro" id="IPR051468">
    <property type="entry name" value="Fungal_SecMetab_SDRs"/>
</dbReference>
<dbReference type="GO" id="GO:0005737">
    <property type="term" value="C:cytoplasm"/>
    <property type="evidence" value="ECO:0007669"/>
    <property type="project" value="TreeGrafter"/>
</dbReference>
<comment type="caution">
    <text evidence="2">The sequence shown here is derived from an EMBL/GenBank/DDBJ whole genome shotgun (WGS) entry which is preliminary data.</text>
</comment>
<dbReference type="Proteomes" id="UP001140510">
    <property type="component" value="Unassembled WGS sequence"/>
</dbReference>
<protein>
    <recommendedName>
        <fullName evidence="4">Oxidoreductase</fullName>
    </recommendedName>
</protein>
<evidence type="ECO:0000256" key="1">
    <source>
        <dbReference type="ARBA" id="ARBA00006484"/>
    </source>
</evidence>
<dbReference type="InterPro" id="IPR002347">
    <property type="entry name" value="SDR_fam"/>
</dbReference>
<dbReference type="OrthoDB" id="191139at2759"/>
<dbReference type="CDD" id="cd12148">
    <property type="entry name" value="fungal_TF_MHR"/>
    <property type="match status" value="1"/>
</dbReference>
<reference evidence="2" key="1">
    <citation type="submission" date="2022-10" db="EMBL/GenBank/DDBJ databases">
        <title>Tapping the CABI collections for fungal endophytes: first genome assemblies for Collariella, Neodidymelliopsis, Ascochyta clinopodiicola, Didymella pomorum, Didymosphaeria variabile, Neocosmospora piperis and Neocucurbitaria cava.</title>
        <authorList>
            <person name="Hill R."/>
        </authorList>
    </citation>
    <scope>NUCLEOTIDE SEQUENCE</scope>
    <source>
        <strain evidence="2">IMI 355091</strain>
    </source>
</reference>